<feature type="compositionally biased region" description="Basic residues" evidence="1">
    <location>
        <begin position="24"/>
        <end position="33"/>
    </location>
</feature>
<name>A0A0A9FA14_ARUDO</name>
<accession>A0A0A9FA14</accession>
<evidence type="ECO:0000313" key="2">
    <source>
        <dbReference type="EMBL" id="JAE09152.1"/>
    </source>
</evidence>
<reference evidence="2" key="1">
    <citation type="submission" date="2014-09" db="EMBL/GenBank/DDBJ databases">
        <authorList>
            <person name="Magalhaes I.L.F."/>
            <person name="Oliveira U."/>
            <person name="Santos F.R."/>
            <person name="Vidigal T.H.D.A."/>
            <person name="Brescovit A.D."/>
            <person name="Santos A.J."/>
        </authorList>
    </citation>
    <scope>NUCLEOTIDE SEQUENCE</scope>
    <source>
        <tissue evidence="2">Shoot tissue taken approximately 20 cm above the soil surface</tissue>
    </source>
</reference>
<organism evidence="2">
    <name type="scientific">Arundo donax</name>
    <name type="common">Giant reed</name>
    <name type="synonym">Donax arundinaceus</name>
    <dbReference type="NCBI Taxonomy" id="35708"/>
    <lineage>
        <taxon>Eukaryota</taxon>
        <taxon>Viridiplantae</taxon>
        <taxon>Streptophyta</taxon>
        <taxon>Embryophyta</taxon>
        <taxon>Tracheophyta</taxon>
        <taxon>Spermatophyta</taxon>
        <taxon>Magnoliopsida</taxon>
        <taxon>Liliopsida</taxon>
        <taxon>Poales</taxon>
        <taxon>Poaceae</taxon>
        <taxon>PACMAD clade</taxon>
        <taxon>Arundinoideae</taxon>
        <taxon>Arundineae</taxon>
        <taxon>Arundo</taxon>
    </lineage>
</organism>
<protein>
    <submittedName>
        <fullName evidence="2">Uncharacterized protein</fullName>
    </submittedName>
</protein>
<evidence type="ECO:0000256" key="1">
    <source>
        <dbReference type="SAM" id="MobiDB-lite"/>
    </source>
</evidence>
<reference evidence="2" key="2">
    <citation type="journal article" date="2015" name="Data Brief">
        <title>Shoot transcriptome of the giant reed, Arundo donax.</title>
        <authorList>
            <person name="Barrero R.A."/>
            <person name="Guerrero F.D."/>
            <person name="Moolhuijzen P."/>
            <person name="Goolsby J.A."/>
            <person name="Tidwell J."/>
            <person name="Bellgard S.E."/>
            <person name="Bellgard M.I."/>
        </authorList>
    </citation>
    <scope>NUCLEOTIDE SEQUENCE</scope>
    <source>
        <tissue evidence="2">Shoot tissue taken approximately 20 cm above the soil surface</tissue>
    </source>
</reference>
<sequence length="110" mass="12577">MPRYQRLRRQHRLPSRPPSLGSRPPRRSARRRGPCASGTAARLNRPRHPLLLLLQFLLPLLPRLLPSLRVVVPSPMLRRFLPLLVPPTSTLGSKSSMSMATPMSKTQWWC</sequence>
<dbReference type="AlphaFoldDB" id="A0A0A9FA14"/>
<proteinExistence type="predicted"/>
<feature type="compositionally biased region" description="Basic residues" evidence="1">
    <location>
        <begin position="1"/>
        <end position="14"/>
    </location>
</feature>
<feature type="region of interest" description="Disordered" evidence="1">
    <location>
        <begin position="1"/>
        <end position="41"/>
    </location>
</feature>
<dbReference type="EMBL" id="GBRH01188744">
    <property type="protein sequence ID" value="JAE09152.1"/>
    <property type="molecule type" value="Transcribed_RNA"/>
</dbReference>